<name>A0A8S4QH52_9NEOP</name>
<dbReference type="OrthoDB" id="6928483at2759"/>
<proteinExistence type="predicted"/>
<protein>
    <submittedName>
        <fullName evidence="1">Jg25742 protein</fullName>
    </submittedName>
</protein>
<dbReference type="Proteomes" id="UP000838756">
    <property type="component" value="Unassembled WGS sequence"/>
</dbReference>
<evidence type="ECO:0000313" key="1">
    <source>
        <dbReference type="EMBL" id="CAH2209479.1"/>
    </source>
</evidence>
<sequence>MLECTGVTEQREIYLRSAATIPEVLSNLGGMLGFWNELGWVEKRAIAGNFYAETAQRREEEEEEGETWQ</sequence>
<accession>A0A8S4QH52</accession>
<reference evidence="1" key="1">
    <citation type="submission" date="2022-03" db="EMBL/GenBank/DDBJ databases">
        <authorList>
            <person name="Lindestad O."/>
        </authorList>
    </citation>
    <scope>NUCLEOTIDE SEQUENCE</scope>
</reference>
<organism evidence="1 2">
    <name type="scientific">Pararge aegeria aegeria</name>
    <dbReference type="NCBI Taxonomy" id="348720"/>
    <lineage>
        <taxon>Eukaryota</taxon>
        <taxon>Metazoa</taxon>
        <taxon>Ecdysozoa</taxon>
        <taxon>Arthropoda</taxon>
        <taxon>Hexapoda</taxon>
        <taxon>Insecta</taxon>
        <taxon>Pterygota</taxon>
        <taxon>Neoptera</taxon>
        <taxon>Endopterygota</taxon>
        <taxon>Lepidoptera</taxon>
        <taxon>Glossata</taxon>
        <taxon>Ditrysia</taxon>
        <taxon>Papilionoidea</taxon>
        <taxon>Nymphalidae</taxon>
        <taxon>Satyrinae</taxon>
        <taxon>Satyrini</taxon>
        <taxon>Parargina</taxon>
        <taxon>Pararge</taxon>
    </lineage>
</organism>
<keyword evidence="2" id="KW-1185">Reference proteome</keyword>
<dbReference type="AlphaFoldDB" id="A0A8S4QH52"/>
<evidence type="ECO:0000313" key="2">
    <source>
        <dbReference type="Proteomes" id="UP000838756"/>
    </source>
</evidence>
<gene>
    <name evidence="1" type="primary">jg25742</name>
    <name evidence="1" type="ORF">PAEG_LOCUS1877</name>
</gene>
<dbReference type="EMBL" id="CAKXAJ010006036">
    <property type="protein sequence ID" value="CAH2209479.1"/>
    <property type="molecule type" value="Genomic_DNA"/>
</dbReference>
<comment type="caution">
    <text evidence="1">The sequence shown here is derived from an EMBL/GenBank/DDBJ whole genome shotgun (WGS) entry which is preliminary data.</text>
</comment>